<dbReference type="OrthoDB" id="9783944at2"/>
<reference evidence="2 3" key="1">
    <citation type="submission" date="2012-09" db="EMBL/GenBank/DDBJ databases">
        <title>The Genome Sequence of Alloiococcus otitis ATCC 51267.</title>
        <authorList>
            <consortium name="The Broad Institute Genome Sequencing Platform"/>
            <person name="Earl A."/>
            <person name="Ward D."/>
            <person name="Feldgarden M."/>
            <person name="Gevers D."/>
            <person name="Huys G."/>
            <person name="Walker B."/>
            <person name="Young S.K."/>
            <person name="Zeng Q."/>
            <person name="Gargeya S."/>
            <person name="Fitzgerald M."/>
            <person name="Haas B."/>
            <person name="Abouelleil A."/>
            <person name="Alvarado L."/>
            <person name="Arachchi H.M."/>
            <person name="Berlin A.M."/>
            <person name="Chapman S.B."/>
            <person name="Goldberg J."/>
            <person name="Griggs A."/>
            <person name="Gujja S."/>
            <person name="Hansen M."/>
            <person name="Howarth C."/>
            <person name="Imamovic A."/>
            <person name="Larimer J."/>
            <person name="McCowen C."/>
            <person name="Montmayeur A."/>
            <person name="Murphy C."/>
            <person name="Neiman D."/>
            <person name="Pearson M."/>
            <person name="Priest M."/>
            <person name="Roberts A."/>
            <person name="Saif S."/>
            <person name="Shea T."/>
            <person name="Sisk P."/>
            <person name="Sykes S."/>
            <person name="Wortman J."/>
            <person name="Nusbaum C."/>
            <person name="Birren B."/>
        </authorList>
    </citation>
    <scope>NUCLEOTIDE SEQUENCE [LARGE SCALE GENOMIC DNA]</scope>
    <source>
        <strain evidence="2 3">ATCC 51267</strain>
    </source>
</reference>
<protein>
    <recommendedName>
        <fullName evidence="1">SCP domain-containing protein</fullName>
    </recommendedName>
</protein>
<proteinExistence type="predicted"/>
<evidence type="ECO:0000313" key="2">
    <source>
        <dbReference type="EMBL" id="EKU93235.1"/>
    </source>
</evidence>
<dbReference type="EMBL" id="AGXA01000022">
    <property type="protein sequence ID" value="EKU93235.1"/>
    <property type="molecule type" value="Genomic_DNA"/>
</dbReference>
<dbReference type="CDD" id="cd05379">
    <property type="entry name" value="CAP_bacterial"/>
    <property type="match status" value="1"/>
</dbReference>
<dbReference type="Gene3D" id="3.40.33.10">
    <property type="entry name" value="CAP"/>
    <property type="match status" value="1"/>
</dbReference>
<organism evidence="2 3">
    <name type="scientific">Alloiococcus otitis ATCC 51267</name>
    <dbReference type="NCBI Taxonomy" id="883081"/>
    <lineage>
        <taxon>Bacteria</taxon>
        <taxon>Bacillati</taxon>
        <taxon>Bacillota</taxon>
        <taxon>Bacilli</taxon>
        <taxon>Lactobacillales</taxon>
        <taxon>Carnobacteriaceae</taxon>
        <taxon>Alloiococcus</taxon>
    </lineage>
</organism>
<dbReference type="Proteomes" id="UP000009875">
    <property type="component" value="Unassembled WGS sequence"/>
</dbReference>
<dbReference type="PANTHER" id="PTHR31157">
    <property type="entry name" value="SCP DOMAIN-CONTAINING PROTEIN"/>
    <property type="match status" value="1"/>
</dbReference>
<dbReference type="SUPFAM" id="SSF55797">
    <property type="entry name" value="PR-1-like"/>
    <property type="match status" value="1"/>
</dbReference>
<name>K9EVJ6_9LACT</name>
<sequence>MRLISSLLKSIFFIILGYWLAVSQVASGTPIGDGLDWVMDYLPITSDFWDQNDQEPELDQASRQEVSHQAGGQDLTSLDIDDQLLREQILDLTNQTRADQGLPPLSQNSDLELAGDIRAQETVTSFSHTRPDGQDFFTVLQDSEAPPNYQYQVIGENLAMATYHVDDAHMARYIFQGWLDSQGHYENIINPSYTQMGVGVAYDEGILYLTQFFGHPMP</sequence>
<dbReference type="STRING" id="883081.HMPREF9698_01396"/>
<dbReference type="Pfam" id="PF00188">
    <property type="entry name" value="CAP"/>
    <property type="match status" value="1"/>
</dbReference>
<evidence type="ECO:0000259" key="1">
    <source>
        <dbReference type="Pfam" id="PF00188"/>
    </source>
</evidence>
<dbReference type="PANTHER" id="PTHR31157:SF1">
    <property type="entry name" value="SCP DOMAIN-CONTAINING PROTEIN"/>
    <property type="match status" value="1"/>
</dbReference>
<accession>K9EVJ6</accession>
<keyword evidence="3" id="KW-1185">Reference proteome</keyword>
<dbReference type="HOGENOM" id="CLU_110123_0_0_9"/>
<dbReference type="InterPro" id="IPR014044">
    <property type="entry name" value="CAP_dom"/>
</dbReference>
<dbReference type="RefSeq" id="WP_003778459.1">
    <property type="nucleotide sequence ID" value="NZ_JH992960.1"/>
</dbReference>
<dbReference type="AlphaFoldDB" id="K9EVJ6"/>
<gene>
    <name evidence="2" type="ORF">HMPREF9698_01396</name>
</gene>
<evidence type="ECO:0000313" key="3">
    <source>
        <dbReference type="Proteomes" id="UP000009875"/>
    </source>
</evidence>
<comment type="caution">
    <text evidence="2">The sequence shown here is derived from an EMBL/GenBank/DDBJ whole genome shotgun (WGS) entry which is preliminary data.</text>
</comment>
<dbReference type="InterPro" id="IPR035940">
    <property type="entry name" value="CAP_sf"/>
</dbReference>
<feature type="domain" description="SCP" evidence="1">
    <location>
        <begin position="90"/>
        <end position="208"/>
    </location>
</feature>
<dbReference type="eggNOG" id="COG2340">
    <property type="taxonomic scope" value="Bacteria"/>
</dbReference>